<organism evidence="15 16">
    <name type="scientific">Compostibacter hankyongensis</name>
    <dbReference type="NCBI Taxonomy" id="1007089"/>
    <lineage>
        <taxon>Bacteria</taxon>
        <taxon>Pseudomonadati</taxon>
        <taxon>Bacteroidota</taxon>
        <taxon>Chitinophagia</taxon>
        <taxon>Chitinophagales</taxon>
        <taxon>Chitinophagaceae</taxon>
        <taxon>Compostibacter</taxon>
    </lineage>
</organism>
<evidence type="ECO:0000256" key="9">
    <source>
        <dbReference type="ARBA" id="ARBA00023159"/>
    </source>
</evidence>
<feature type="domain" description="HTH dtxR-type" evidence="14">
    <location>
        <begin position="1"/>
        <end position="64"/>
    </location>
</feature>
<proteinExistence type="inferred from homology"/>
<sequence>MHTLSEENYLKAIYRLAQGPNEKITPTAIAESLGNNPASVIDMLKKLTEKQLIHYDKSRGARLTDRGAQAALEVVRKHRLWEVFLQEKLGYGWDEVHDIAEELEHIHHPDLAERLARYLGYPDYDPHGDPIPDAKGRMASLHRITLSELGDGRTCRVMAVRDASSAFLQYLQKLDIGIGTRLKVVEKIGFDGSLVLQVGKGHPVTVSEKFADGLLVKTE</sequence>
<keyword evidence="6" id="KW-0678">Repressor</keyword>
<evidence type="ECO:0000256" key="1">
    <source>
        <dbReference type="ARBA" id="ARBA00004496"/>
    </source>
</evidence>
<comment type="function">
    <text evidence="12">In the presence of manganese, represses expression of mntH and mntS. Up-regulates expression of mntP.</text>
</comment>
<evidence type="ECO:0000256" key="4">
    <source>
        <dbReference type="ARBA" id="ARBA00022386"/>
    </source>
</evidence>
<dbReference type="PANTHER" id="PTHR33238">
    <property type="entry name" value="IRON (METAL) DEPENDENT REPRESSOR, DTXR FAMILY"/>
    <property type="match status" value="1"/>
</dbReference>
<evidence type="ECO:0000256" key="13">
    <source>
        <dbReference type="ARBA" id="ARBA00032593"/>
    </source>
</evidence>
<keyword evidence="10" id="KW-0804">Transcription</keyword>
<dbReference type="EMBL" id="BAABFN010000022">
    <property type="protein sequence ID" value="GAA4320562.1"/>
    <property type="molecule type" value="Genomic_DNA"/>
</dbReference>
<evidence type="ECO:0000256" key="7">
    <source>
        <dbReference type="ARBA" id="ARBA00023015"/>
    </source>
</evidence>
<keyword evidence="5" id="KW-0963">Cytoplasm</keyword>
<evidence type="ECO:0000313" key="15">
    <source>
        <dbReference type="EMBL" id="GAA4320562.1"/>
    </source>
</evidence>
<comment type="similarity">
    <text evidence="2">Belongs to the DtxR/MntR family.</text>
</comment>
<keyword evidence="7" id="KW-0805">Transcription regulation</keyword>
<keyword evidence="11" id="KW-0464">Manganese</keyword>
<dbReference type="Pfam" id="PF01325">
    <property type="entry name" value="Fe_dep_repress"/>
    <property type="match status" value="1"/>
</dbReference>
<dbReference type="InterPro" id="IPR038157">
    <property type="entry name" value="FeoA_core_dom"/>
</dbReference>
<dbReference type="Pfam" id="PF04023">
    <property type="entry name" value="FeoA"/>
    <property type="match status" value="1"/>
</dbReference>
<dbReference type="RefSeq" id="WP_344981796.1">
    <property type="nucleotide sequence ID" value="NZ_BAABFN010000022.1"/>
</dbReference>
<dbReference type="Gene3D" id="1.10.10.10">
    <property type="entry name" value="Winged helix-like DNA-binding domain superfamily/Winged helix DNA-binding domain"/>
    <property type="match status" value="1"/>
</dbReference>
<evidence type="ECO:0000256" key="11">
    <source>
        <dbReference type="ARBA" id="ARBA00023211"/>
    </source>
</evidence>
<dbReference type="Gene3D" id="2.30.30.90">
    <property type="match status" value="1"/>
</dbReference>
<dbReference type="SUPFAM" id="SSF47979">
    <property type="entry name" value="Iron-dependent repressor protein, dimerization domain"/>
    <property type="match status" value="1"/>
</dbReference>
<accession>A0ABP8GA96</accession>
<dbReference type="InterPro" id="IPR036421">
    <property type="entry name" value="Fe_dep_repressor_sf"/>
</dbReference>
<keyword evidence="8" id="KW-0238">DNA-binding</keyword>
<dbReference type="Proteomes" id="UP001501207">
    <property type="component" value="Unassembled WGS sequence"/>
</dbReference>
<evidence type="ECO:0000313" key="16">
    <source>
        <dbReference type="Proteomes" id="UP001501207"/>
    </source>
</evidence>
<comment type="caution">
    <text evidence="15">The sequence shown here is derived from an EMBL/GenBank/DDBJ whole genome shotgun (WGS) entry which is preliminary data.</text>
</comment>
<dbReference type="SMART" id="SM00529">
    <property type="entry name" value="HTH_DTXR"/>
    <property type="match status" value="1"/>
</dbReference>
<dbReference type="InterPro" id="IPR022687">
    <property type="entry name" value="HTH_DTXR"/>
</dbReference>
<dbReference type="InterPro" id="IPR036388">
    <property type="entry name" value="WH-like_DNA-bd_sf"/>
</dbReference>
<comment type="subunit">
    <text evidence="3">Homodimer.</text>
</comment>
<comment type="subcellular location">
    <subcellularLocation>
        <location evidence="1">Cytoplasm</location>
    </subcellularLocation>
</comment>
<keyword evidence="16" id="KW-1185">Reference proteome</keyword>
<dbReference type="InterPro" id="IPR050536">
    <property type="entry name" value="DtxR_MntR_Metal-Reg"/>
</dbReference>
<reference evidence="16" key="1">
    <citation type="journal article" date="2019" name="Int. J. Syst. Evol. Microbiol.">
        <title>The Global Catalogue of Microorganisms (GCM) 10K type strain sequencing project: providing services to taxonomists for standard genome sequencing and annotation.</title>
        <authorList>
            <consortium name="The Broad Institute Genomics Platform"/>
            <consortium name="The Broad Institute Genome Sequencing Center for Infectious Disease"/>
            <person name="Wu L."/>
            <person name="Ma J."/>
        </authorList>
    </citation>
    <scope>NUCLEOTIDE SEQUENCE [LARGE SCALE GENOMIC DNA]</scope>
    <source>
        <strain evidence="16">JCM 17664</strain>
    </source>
</reference>
<dbReference type="Pfam" id="PF02742">
    <property type="entry name" value="Fe_dep_repr_C"/>
    <property type="match status" value="1"/>
</dbReference>
<evidence type="ECO:0000256" key="6">
    <source>
        <dbReference type="ARBA" id="ARBA00022491"/>
    </source>
</evidence>
<evidence type="ECO:0000256" key="2">
    <source>
        <dbReference type="ARBA" id="ARBA00007871"/>
    </source>
</evidence>
<name>A0ABP8GA96_9BACT</name>
<dbReference type="InterPro" id="IPR022689">
    <property type="entry name" value="Iron_dep_repressor"/>
</dbReference>
<dbReference type="PROSITE" id="PS50944">
    <property type="entry name" value="HTH_DTXR"/>
    <property type="match status" value="1"/>
</dbReference>
<evidence type="ECO:0000256" key="12">
    <source>
        <dbReference type="ARBA" id="ARBA00025185"/>
    </source>
</evidence>
<gene>
    <name evidence="15" type="ORF">GCM10023143_34840</name>
</gene>
<keyword evidence="9" id="KW-0010">Activator</keyword>
<evidence type="ECO:0000256" key="10">
    <source>
        <dbReference type="ARBA" id="ARBA00023163"/>
    </source>
</evidence>
<dbReference type="InterPro" id="IPR036390">
    <property type="entry name" value="WH_DNA-bd_sf"/>
</dbReference>
<dbReference type="PANTHER" id="PTHR33238:SF11">
    <property type="entry name" value="TRANSCRIPTIONAL REGULATOR MNTR"/>
    <property type="match status" value="1"/>
</dbReference>
<dbReference type="InterPro" id="IPR001367">
    <property type="entry name" value="Fe_dep_repressor"/>
</dbReference>
<evidence type="ECO:0000259" key="14">
    <source>
        <dbReference type="PROSITE" id="PS50944"/>
    </source>
</evidence>
<dbReference type="SUPFAM" id="SSF46785">
    <property type="entry name" value="Winged helix' DNA-binding domain"/>
    <property type="match status" value="1"/>
</dbReference>
<evidence type="ECO:0000256" key="5">
    <source>
        <dbReference type="ARBA" id="ARBA00022490"/>
    </source>
</evidence>
<dbReference type="Gene3D" id="1.10.60.10">
    <property type="entry name" value="Iron dependent repressor, metal binding and dimerisation domain"/>
    <property type="match status" value="1"/>
</dbReference>
<protein>
    <recommendedName>
        <fullName evidence="4">Transcriptional regulator MntR</fullName>
    </recommendedName>
    <alternativeName>
        <fullName evidence="13">Manganese transport regulator</fullName>
    </alternativeName>
</protein>
<dbReference type="InterPro" id="IPR007167">
    <property type="entry name" value="Fe-transptr_FeoA-like"/>
</dbReference>
<dbReference type="SMART" id="SM00899">
    <property type="entry name" value="FeoA"/>
    <property type="match status" value="1"/>
</dbReference>
<evidence type="ECO:0000256" key="3">
    <source>
        <dbReference type="ARBA" id="ARBA00011738"/>
    </source>
</evidence>
<evidence type="ECO:0000256" key="8">
    <source>
        <dbReference type="ARBA" id="ARBA00023125"/>
    </source>
</evidence>